<organism evidence="1 2">
    <name type="scientific">Nostoc favosum CHAB5714</name>
    <dbReference type="NCBI Taxonomy" id="2780399"/>
    <lineage>
        <taxon>Bacteria</taxon>
        <taxon>Bacillati</taxon>
        <taxon>Cyanobacteriota</taxon>
        <taxon>Cyanophyceae</taxon>
        <taxon>Nostocales</taxon>
        <taxon>Nostocaceae</taxon>
        <taxon>Nostoc</taxon>
        <taxon>Nostoc favosum</taxon>
    </lineage>
</organism>
<keyword evidence="2" id="KW-1185">Reference proteome</keyword>
<evidence type="ECO:0000313" key="2">
    <source>
        <dbReference type="Proteomes" id="UP001199525"/>
    </source>
</evidence>
<dbReference type="RefSeq" id="WP_229485374.1">
    <property type="nucleotide sequence ID" value="NZ_JAIVFQ010000017.1"/>
</dbReference>
<proteinExistence type="predicted"/>
<gene>
    <name evidence="1" type="ORF">LC586_13910</name>
</gene>
<name>A0ABS8I7Z1_9NOSO</name>
<evidence type="ECO:0008006" key="3">
    <source>
        <dbReference type="Google" id="ProtNLM"/>
    </source>
</evidence>
<feature type="non-terminal residue" evidence="1">
    <location>
        <position position="1"/>
    </location>
</feature>
<dbReference type="EMBL" id="JAIVFQ010000017">
    <property type="protein sequence ID" value="MCC5600290.1"/>
    <property type="molecule type" value="Genomic_DNA"/>
</dbReference>
<accession>A0ABS8I7Z1</accession>
<protein>
    <recommendedName>
        <fullName evidence="3">Transposase</fullName>
    </recommendedName>
</protein>
<dbReference type="Proteomes" id="UP001199525">
    <property type="component" value="Unassembled WGS sequence"/>
</dbReference>
<evidence type="ECO:0000313" key="1">
    <source>
        <dbReference type="EMBL" id="MCC5600290.1"/>
    </source>
</evidence>
<reference evidence="1 2" key="1">
    <citation type="journal article" date="2021" name="Microorganisms">
        <title>Genome Evolution of Filamentous Cyanobacterium Nostoc Species: From Facultative Symbiosis to Free Living.</title>
        <authorList>
            <person name="Huo D."/>
            <person name="Li H."/>
            <person name="Cai F."/>
            <person name="Guo X."/>
            <person name="Qiao Z."/>
            <person name="Wang W."/>
            <person name="Yu G."/>
            <person name="Li R."/>
        </authorList>
    </citation>
    <scope>NUCLEOTIDE SEQUENCE [LARGE SCALE GENOMIC DNA]</scope>
    <source>
        <strain evidence="1 2">CHAB 5714</strain>
    </source>
</reference>
<sequence length="62" mass="7276">FARFLHVLLSCLRHWSENCRQLTRIHPTLLRVRCGTSAQRVKKLTKLSLRNLGYNTALQSLR</sequence>
<comment type="caution">
    <text evidence="1">The sequence shown here is derived from an EMBL/GenBank/DDBJ whole genome shotgun (WGS) entry which is preliminary data.</text>
</comment>